<name>A0AAU8BR43_9VIBR</name>
<dbReference type="KEGG" id="vck:PG915_19905"/>
<sequence>MDYRTDADMEYVRMRLPILLWVNITLNSKLKILLVAAALGAGFYLPSAFKQAPNTEIDLTDYCMLSDEVCEQQGVKVKLDTRRVTPLTPIKVDVFWPNANTEFLTVSLEGKEMDMGVAKYQLEMIKPDVYQGEIILPVCAEQRMTWYGKVSDGETDIKAALRMSAR</sequence>
<organism evidence="2">
    <name type="scientific">Vibrio chaetopteri</name>
    <dbReference type="NCBI Taxonomy" id="3016528"/>
    <lineage>
        <taxon>Bacteria</taxon>
        <taxon>Pseudomonadati</taxon>
        <taxon>Pseudomonadota</taxon>
        <taxon>Gammaproteobacteria</taxon>
        <taxon>Vibrionales</taxon>
        <taxon>Vibrionaceae</taxon>
        <taxon>Vibrio</taxon>
    </lineage>
</organism>
<protein>
    <submittedName>
        <fullName evidence="2">Uncharacterized protein</fullName>
    </submittedName>
</protein>
<keyword evidence="1" id="KW-0812">Transmembrane</keyword>
<dbReference type="EMBL" id="CP115921">
    <property type="protein sequence ID" value="XCD19004.1"/>
    <property type="molecule type" value="Genomic_DNA"/>
</dbReference>
<accession>A0AAU8BR43</accession>
<gene>
    <name evidence="2" type="ORF">PG915_19905</name>
</gene>
<dbReference type="AlphaFoldDB" id="A0AAU8BR43"/>
<proteinExistence type="predicted"/>
<keyword evidence="1" id="KW-1133">Transmembrane helix</keyword>
<dbReference type="RefSeq" id="WP_353500135.1">
    <property type="nucleotide sequence ID" value="NZ_CP115921.1"/>
</dbReference>
<evidence type="ECO:0000256" key="1">
    <source>
        <dbReference type="SAM" id="Phobius"/>
    </source>
</evidence>
<keyword evidence="1" id="KW-0472">Membrane</keyword>
<feature type="transmembrane region" description="Helical" evidence="1">
    <location>
        <begin position="20"/>
        <end position="45"/>
    </location>
</feature>
<evidence type="ECO:0000313" key="2">
    <source>
        <dbReference type="EMBL" id="XCD19004.1"/>
    </source>
</evidence>
<reference evidence="2" key="1">
    <citation type="submission" date="2023-01" db="EMBL/GenBank/DDBJ databases">
        <title>Vibrio sp. CB1-14 genome sequencing.</title>
        <authorList>
            <person name="Otstavnykh N."/>
            <person name="Isaeva M."/>
            <person name="Meleshko D."/>
        </authorList>
    </citation>
    <scope>NUCLEOTIDE SEQUENCE</scope>
    <source>
        <strain evidence="2">CB1-14</strain>
    </source>
</reference>